<reference evidence="9 10" key="1">
    <citation type="submission" date="2018-10" db="EMBL/GenBank/DDBJ databases">
        <title>Phylogenomics of Brevibacillus.</title>
        <authorList>
            <person name="Dunlap C."/>
        </authorList>
    </citation>
    <scope>NUCLEOTIDE SEQUENCE [LARGE SCALE GENOMIC DNA]</scope>
    <source>
        <strain evidence="9 10">JCM 12215</strain>
    </source>
</reference>
<dbReference type="AlphaFoldDB" id="A0A3M8CC49"/>
<dbReference type="SUPFAM" id="SSF103481">
    <property type="entry name" value="Multidrug resistance efflux transporter EmrE"/>
    <property type="match status" value="2"/>
</dbReference>
<evidence type="ECO:0000256" key="4">
    <source>
        <dbReference type="ARBA" id="ARBA00022692"/>
    </source>
</evidence>
<dbReference type="EMBL" id="RHHR01000019">
    <property type="protein sequence ID" value="RNB73322.1"/>
    <property type="molecule type" value="Genomic_DNA"/>
</dbReference>
<feature type="transmembrane region" description="Helical" evidence="7">
    <location>
        <begin position="187"/>
        <end position="208"/>
    </location>
</feature>
<keyword evidence="5 7" id="KW-1133">Transmembrane helix</keyword>
<comment type="subcellular location">
    <subcellularLocation>
        <location evidence="1">Cell membrane</location>
        <topology evidence="1">Multi-pass membrane protein</topology>
    </subcellularLocation>
</comment>
<feature type="transmembrane region" description="Helical" evidence="7">
    <location>
        <begin position="30"/>
        <end position="53"/>
    </location>
</feature>
<keyword evidence="3" id="KW-1003">Cell membrane</keyword>
<evidence type="ECO:0000256" key="5">
    <source>
        <dbReference type="ARBA" id="ARBA00022989"/>
    </source>
</evidence>
<comment type="similarity">
    <text evidence="2">Belongs to the EamA transporter family.</text>
</comment>
<feature type="transmembrane region" description="Helical" evidence="7">
    <location>
        <begin position="243"/>
        <end position="264"/>
    </location>
</feature>
<dbReference type="RefSeq" id="WP_122909318.1">
    <property type="nucleotide sequence ID" value="NZ_CBCSBE010000012.1"/>
</dbReference>
<evidence type="ECO:0000259" key="8">
    <source>
        <dbReference type="Pfam" id="PF00892"/>
    </source>
</evidence>
<evidence type="ECO:0000256" key="7">
    <source>
        <dbReference type="SAM" id="Phobius"/>
    </source>
</evidence>
<evidence type="ECO:0000256" key="1">
    <source>
        <dbReference type="ARBA" id="ARBA00004651"/>
    </source>
</evidence>
<evidence type="ECO:0000256" key="2">
    <source>
        <dbReference type="ARBA" id="ARBA00007362"/>
    </source>
</evidence>
<organism evidence="9 10">
    <name type="scientific">Brevibacillus invocatus</name>
    <dbReference type="NCBI Taxonomy" id="173959"/>
    <lineage>
        <taxon>Bacteria</taxon>
        <taxon>Bacillati</taxon>
        <taxon>Bacillota</taxon>
        <taxon>Bacilli</taxon>
        <taxon>Bacillales</taxon>
        <taxon>Paenibacillaceae</taxon>
        <taxon>Brevibacillus</taxon>
    </lineage>
</organism>
<dbReference type="InterPro" id="IPR000620">
    <property type="entry name" value="EamA_dom"/>
</dbReference>
<proteinExistence type="inferred from homology"/>
<dbReference type="InterPro" id="IPR037185">
    <property type="entry name" value="EmrE-like"/>
</dbReference>
<accession>A0A3M8CC49</accession>
<feature type="transmembrane region" description="Helical" evidence="7">
    <location>
        <begin position="7"/>
        <end position="24"/>
    </location>
</feature>
<feature type="transmembrane region" description="Helical" evidence="7">
    <location>
        <begin position="118"/>
        <end position="138"/>
    </location>
</feature>
<dbReference type="GO" id="GO:0005886">
    <property type="term" value="C:plasma membrane"/>
    <property type="evidence" value="ECO:0007669"/>
    <property type="project" value="UniProtKB-SubCell"/>
</dbReference>
<dbReference type="PANTHER" id="PTHR32322">
    <property type="entry name" value="INNER MEMBRANE TRANSPORTER"/>
    <property type="match status" value="1"/>
</dbReference>
<feature type="transmembrane region" description="Helical" evidence="7">
    <location>
        <begin position="89"/>
        <end position="106"/>
    </location>
</feature>
<dbReference type="OrthoDB" id="9812547at2"/>
<feature type="transmembrane region" description="Helical" evidence="7">
    <location>
        <begin position="270"/>
        <end position="289"/>
    </location>
</feature>
<comment type="caution">
    <text evidence="9">The sequence shown here is derived from an EMBL/GenBank/DDBJ whole genome shotgun (WGS) entry which is preliminary data.</text>
</comment>
<keyword evidence="4 7" id="KW-0812">Transmembrane</keyword>
<evidence type="ECO:0000256" key="6">
    <source>
        <dbReference type="ARBA" id="ARBA00023136"/>
    </source>
</evidence>
<sequence length="308" mass="33412">MILFQYFLMCMIFGTTFLAIKVGIDAGASPFFSAGIRFFLAGVILFIIMAWKGRATVSILLRKEMFLTGMGLTFGVFASLYWGEQYVSSGIAAVLSATAPLIILLLQSGISRQMLSTLSWAGCFIGLAGVILLLLPGVTVTFSMLWIAGCTVILFGQIFFAAGTVYSRRVAQQFQEVSPITLNAAQMMYGGAMLLVLSLITEDVHMASMLAPNALLSLFYLIIVGSMMGHSIFYWLVAKTNPVFPATWLYVSPLIALCLGAVLYHEPISFLSLLGGIAIVIGIVLINLNSLQQLWSKKRATTPADNKV</sequence>
<gene>
    <name evidence="9" type="ORF">EDM52_12495</name>
</gene>
<keyword evidence="10" id="KW-1185">Reference proteome</keyword>
<evidence type="ECO:0000313" key="9">
    <source>
        <dbReference type="EMBL" id="RNB73322.1"/>
    </source>
</evidence>
<dbReference type="InterPro" id="IPR050638">
    <property type="entry name" value="AA-Vitamin_Transporters"/>
</dbReference>
<feature type="domain" description="EamA" evidence="8">
    <location>
        <begin position="149"/>
        <end position="287"/>
    </location>
</feature>
<dbReference type="Proteomes" id="UP000282028">
    <property type="component" value="Unassembled WGS sequence"/>
</dbReference>
<dbReference type="PANTHER" id="PTHR32322:SF18">
    <property type="entry name" value="S-ADENOSYLMETHIONINE_S-ADENOSYLHOMOCYSTEINE TRANSPORTER"/>
    <property type="match status" value="1"/>
</dbReference>
<feature type="transmembrane region" description="Helical" evidence="7">
    <location>
        <begin position="144"/>
        <end position="166"/>
    </location>
</feature>
<name>A0A3M8CC49_9BACL</name>
<feature type="domain" description="EamA" evidence="8">
    <location>
        <begin position="6"/>
        <end position="134"/>
    </location>
</feature>
<evidence type="ECO:0000313" key="10">
    <source>
        <dbReference type="Proteomes" id="UP000282028"/>
    </source>
</evidence>
<evidence type="ECO:0000256" key="3">
    <source>
        <dbReference type="ARBA" id="ARBA00022475"/>
    </source>
</evidence>
<dbReference type="Pfam" id="PF00892">
    <property type="entry name" value="EamA"/>
    <property type="match status" value="2"/>
</dbReference>
<feature type="transmembrane region" description="Helical" evidence="7">
    <location>
        <begin position="65"/>
        <end position="83"/>
    </location>
</feature>
<keyword evidence="6 7" id="KW-0472">Membrane</keyword>
<protein>
    <submittedName>
        <fullName evidence="9">EamA family transporter</fullName>
    </submittedName>
</protein>
<feature type="transmembrane region" description="Helical" evidence="7">
    <location>
        <begin position="214"/>
        <end position="236"/>
    </location>
</feature>